<keyword evidence="10" id="KW-0131">Cell cycle</keyword>
<keyword evidence="5" id="KW-0158">Chromosome</keyword>
<evidence type="ECO:0000256" key="6">
    <source>
        <dbReference type="ARBA" id="ARBA00022490"/>
    </source>
</evidence>
<evidence type="ECO:0000256" key="3">
    <source>
        <dbReference type="ARBA" id="ARBA00009471"/>
    </source>
</evidence>
<organism evidence="12 13">
    <name type="scientific">Linum trigynum</name>
    <dbReference type="NCBI Taxonomy" id="586398"/>
    <lineage>
        <taxon>Eukaryota</taxon>
        <taxon>Viridiplantae</taxon>
        <taxon>Streptophyta</taxon>
        <taxon>Embryophyta</taxon>
        <taxon>Tracheophyta</taxon>
        <taxon>Spermatophyta</taxon>
        <taxon>Magnoliopsida</taxon>
        <taxon>eudicotyledons</taxon>
        <taxon>Gunneridae</taxon>
        <taxon>Pentapetalae</taxon>
        <taxon>rosids</taxon>
        <taxon>fabids</taxon>
        <taxon>Malpighiales</taxon>
        <taxon>Linaceae</taxon>
        <taxon>Linum</taxon>
    </lineage>
</organism>
<dbReference type="GO" id="GO:0007076">
    <property type="term" value="P:mitotic chromosome condensation"/>
    <property type="evidence" value="ECO:0007669"/>
    <property type="project" value="InterPro"/>
</dbReference>
<evidence type="ECO:0000256" key="1">
    <source>
        <dbReference type="ARBA" id="ARBA00004286"/>
    </source>
</evidence>
<dbReference type="EMBL" id="OZ034821">
    <property type="protein sequence ID" value="CAL1407127.1"/>
    <property type="molecule type" value="Genomic_DNA"/>
</dbReference>
<dbReference type="GO" id="GO:0005737">
    <property type="term" value="C:cytoplasm"/>
    <property type="evidence" value="ECO:0007669"/>
    <property type="project" value="UniProtKB-SubCell"/>
</dbReference>
<evidence type="ECO:0000256" key="7">
    <source>
        <dbReference type="ARBA" id="ARBA00022618"/>
    </source>
</evidence>
<dbReference type="GO" id="GO:0051301">
    <property type="term" value="P:cell division"/>
    <property type="evidence" value="ECO:0007669"/>
    <property type="project" value="UniProtKB-KW"/>
</dbReference>
<dbReference type="AlphaFoldDB" id="A0AAV2GAD9"/>
<dbReference type="Proteomes" id="UP001497516">
    <property type="component" value="Chromosome 8"/>
</dbReference>
<evidence type="ECO:0000256" key="9">
    <source>
        <dbReference type="ARBA" id="ARBA00023067"/>
    </source>
</evidence>
<keyword evidence="6" id="KW-0963">Cytoplasm</keyword>
<proteinExistence type="inferred from homology"/>
<comment type="similarity">
    <text evidence="3">Belongs to the CND2 (condensin subunit 2) family.</text>
</comment>
<evidence type="ECO:0000313" key="13">
    <source>
        <dbReference type="Proteomes" id="UP001497516"/>
    </source>
</evidence>
<sequence length="176" mass="19468">MGFVQFVLSVALAKNQSEEYMGFELDRSLVRHYKGGRRRRFGDQYSEDAVSGDGSAEVGQKTGRGKKETEKKISPLSTLESSFEALNLKKFDAAFAVDPIYHQTSAQFDEGGDMGLLLNNIGVYGGCRVLFDSKEVPGKCVSFENQCGRDQLIDLSFAKSMFGFYGSPYNAILKII</sequence>
<protein>
    <recommendedName>
        <fullName evidence="4">Condensin complex subunit 2</fullName>
    </recommendedName>
</protein>
<evidence type="ECO:0000313" key="12">
    <source>
        <dbReference type="EMBL" id="CAL1407127.1"/>
    </source>
</evidence>
<keyword evidence="9" id="KW-0226">DNA condensation</keyword>
<dbReference type="Pfam" id="PF05786">
    <property type="entry name" value="Cnd2"/>
    <property type="match status" value="1"/>
</dbReference>
<name>A0AAV2GAD9_9ROSI</name>
<keyword evidence="13" id="KW-1185">Reference proteome</keyword>
<comment type="subcellular location">
    <subcellularLocation>
        <location evidence="1">Chromosome</location>
    </subcellularLocation>
    <subcellularLocation>
        <location evidence="2">Cytoplasm</location>
    </subcellularLocation>
</comment>
<evidence type="ECO:0000256" key="10">
    <source>
        <dbReference type="ARBA" id="ARBA00023306"/>
    </source>
</evidence>
<dbReference type="InterPro" id="IPR022816">
    <property type="entry name" value="Condensin_barren_su2"/>
</dbReference>
<evidence type="ECO:0000256" key="8">
    <source>
        <dbReference type="ARBA" id="ARBA00022776"/>
    </source>
</evidence>
<evidence type="ECO:0000256" key="4">
    <source>
        <dbReference type="ARBA" id="ARBA00016065"/>
    </source>
</evidence>
<dbReference type="GO" id="GO:0003682">
    <property type="term" value="F:chromatin binding"/>
    <property type="evidence" value="ECO:0007669"/>
    <property type="project" value="TreeGrafter"/>
</dbReference>
<dbReference type="PANTHER" id="PTHR13108:SF9">
    <property type="entry name" value="CONDENSIN COMPLEX SUBUNIT 2"/>
    <property type="match status" value="1"/>
</dbReference>
<dbReference type="GO" id="GO:0000796">
    <property type="term" value="C:condensin complex"/>
    <property type="evidence" value="ECO:0007669"/>
    <property type="project" value="InterPro"/>
</dbReference>
<evidence type="ECO:0000256" key="5">
    <source>
        <dbReference type="ARBA" id="ARBA00022454"/>
    </source>
</evidence>
<gene>
    <name evidence="12" type="ORF">LTRI10_LOCUS46813</name>
</gene>
<reference evidence="12 13" key="1">
    <citation type="submission" date="2024-04" db="EMBL/GenBank/DDBJ databases">
        <authorList>
            <person name="Fracassetti M."/>
        </authorList>
    </citation>
    <scope>NUCLEOTIDE SEQUENCE [LARGE SCALE GENOMIC DNA]</scope>
</reference>
<keyword evidence="7" id="KW-0132">Cell division</keyword>
<feature type="region of interest" description="Disordered" evidence="11">
    <location>
        <begin position="44"/>
        <end position="71"/>
    </location>
</feature>
<evidence type="ECO:0000256" key="2">
    <source>
        <dbReference type="ARBA" id="ARBA00004496"/>
    </source>
</evidence>
<dbReference type="PANTHER" id="PTHR13108">
    <property type="entry name" value="CONDENSIN COMPLEX SUBUNIT 2"/>
    <property type="match status" value="1"/>
</dbReference>
<evidence type="ECO:0000256" key="11">
    <source>
        <dbReference type="SAM" id="MobiDB-lite"/>
    </source>
</evidence>
<keyword evidence="8" id="KW-0498">Mitosis</keyword>
<accession>A0AAV2GAD9</accession>